<evidence type="ECO:0000313" key="2">
    <source>
        <dbReference type="Proteomes" id="UP000281474"/>
    </source>
</evidence>
<protein>
    <submittedName>
        <fullName evidence="1">Uncharacterized protein</fullName>
    </submittedName>
</protein>
<dbReference type="EMBL" id="QZEI01000011">
    <property type="protein sequence ID" value="RLV60854.1"/>
    <property type="molecule type" value="Genomic_DNA"/>
</dbReference>
<accession>A0A3L8PZP2</accession>
<name>A0A3L8PZP2_9GAMM</name>
<dbReference type="RefSeq" id="WP_121837936.1">
    <property type="nucleotide sequence ID" value="NZ_ML014760.1"/>
</dbReference>
<organism evidence="1 2">
    <name type="scientific">Parashewanella curva</name>
    <dbReference type="NCBI Taxonomy" id="2338552"/>
    <lineage>
        <taxon>Bacteria</taxon>
        <taxon>Pseudomonadati</taxon>
        <taxon>Pseudomonadota</taxon>
        <taxon>Gammaproteobacteria</taxon>
        <taxon>Alteromonadales</taxon>
        <taxon>Shewanellaceae</taxon>
        <taxon>Parashewanella</taxon>
    </lineage>
</organism>
<gene>
    <name evidence="1" type="ORF">D5018_05140</name>
</gene>
<evidence type="ECO:0000313" key="1">
    <source>
        <dbReference type="EMBL" id="RLV60854.1"/>
    </source>
</evidence>
<reference evidence="1 2" key="1">
    <citation type="submission" date="2018-09" db="EMBL/GenBank/DDBJ databases">
        <title>Phylogeny of the Shewanellaceae, and recommendation for two new genera, Pseudoshewanella and Parashewanella.</title>
        <authorList>
            <person name="Wang G."/>
        </authorList>
    </citation>
    <scope>NUCLEOTIDE SEQUENCE [LARGE SCALE GENOMIC DNA]</scope>
    <source>
        <strain evidence="1 2">C51</strain>
    </source>
</reference>
<dbReference type="Proteomes" id="UP000281474">
    <property type="component" value="Unassembled WGS sequence"/>
</dbReference>
<dbReference type="AlphaFoldDB" id="A0A3L8PZP2"/>
<sequence>MEGKVNASSPPSSTLSEWKVLSTDSSNKNISIEISLQSGETRTYQLKATDISAFFSDYIDKMEEQALKGFCSNIESTPPLYSLKPNENSTPYLNGLVFHEQKLYQSILKAQQQKFPTNNNIDTEQIKQTAKKLALITLLAEHIGIQHPSQKRQIQALANGLHTLAHLNIPSHLPGLYQISTELGLVLMIAEYGETQVYKVLGDGAESKFFNIARLFMKEQLNLFHPFGEDHALELYDCFTGVFECATDMGAGRGLQQVSLQKAGMDDVLACDIAPSLMPWPDANVEQATVATQLKMHDTTDRLYLCSQPEPDMLQEFIESNKSFFVYFSGNCQIYAKRNDQNIHARLLNFKHYPIHHPFSAPCLVGFNMTKGDFALKLSELPPQYVLPADAKMPSTNLIGEWYKAPPQN</sequence>
<comment type="caution">
    <text evidence="1">The sequence shown here is derived from an EMBL/GenBank/DDBJ whole genome shotgun (WGS) entry which is preliminary data.</text>
</comment>
<keyword evidence="2" id="KW-1185">Reference proteome</keyword>
<proteinExistence type="predicted"/>